<accession>A0A410WUP4</accession>
<evidence type="ECO:0000256" key="6">
    <source>
        <dbReference type="ARBA" id="ARBA00023136"/>
    </source>
</evidence>
<dbReference type="PANTHER" id="PTHR30193:SF37">
    <property type="entry name" value="INNER MEMBRANE ABC TRANSPORTER PERMEASE PROTEIN YCJO"/>
    <property type="match status" value="1"/>
</dbReference>
<evidence type="ECO:0000313" key="11">
    <source>
        <dbReference type="Proteomes" id="UP000288943"/>
    </source>
</evidence>
<dbReference type="PROSITE" id="PS50928">
    <property type="entry name" value="ABC_TM1"/>
    <property type="match status" value="1"/>
</dbReference>
<evidence type="ECO:0000256" key="5">
    <source>
        <dbReference type="ARBA" id="ARBA00022989"/>
    </source>
</evidence>
<dbReference type="InterPro" id="IPR051393">
    <property type="entry name" value="ABC_transporter_permease"/>
</dbReference>
<dbReference type="InterPro" id="IPR000515">
    <property type="entry name" value="MetI-like"/>
</dbReference>
<reference evidence="9 12" key="2">
    <citation type="submission" date="2022-05" db="EMBL/GenBank/DDBJ databases">
        <title>Genome Sequencing of Bee-Associated Microbes.</title>
        <authorList>
            <person name="Dunlap C."/>
        </authorList>
    </citation>
    <scope>NUCLEOTIDE SEQUENCE [LARGE SCALE GENOMIC DNA]</scope>
    <source>
        <strain evidence="9 12">NRRL B-23120</strain>
    </source>
</reference>
<feature type="transmembrane region" description="Helical" evidence="7">
    <location>
        <begin position="71"/>
        <end position="92"/>
    </location>
</feature>
<dbReference type="Gene3D" id="1.10.3720.10">
    <property type="entry name" value="MetI-like"/>
    <property type="match status" value="1"/>
</dbReference>
<evidence type="ECO:0000256" key="2">
    <source>
        <dbReference type="ARBA" id="ARBA00022448"/>
    </source>
</evidence>
<evidence type="ECO:0000259" key="8">
    <source>
        <dbReference type="PROSITE" id="PS50928"/>
    </source>
</evidence>
<dbReference type="Proteomes" id="UP000288943">
    <property type="component" value="Chromosome"/>
</dbReference>
<keyword evidence="5 7" id="KW-1133">Transmembrane helix</keyword>
<keyword evidence="2 7" id="KW-0813">Transport</keyword>
<feature type="transmembrane region" description="Helical" evidence="7">
    <location>
        <begin position="260"/>
        <end position="285"/>
    </location>
</feature>
<dbReference type="OrthoDB" id="5174895at2"/>
<sequence>MRWFSSNSNKIIMLLPTMLLYMVYIILPIIIAAYYSLTRFTGIGKPKFTGMSNYLRLFNDPIFMVALKNTFIVLVVTLIILIPAAFLLSLLLNKKMKGLGVIRAINYSPSIIAPIMVGLIWVFILDPKIGLINNVLNMIGLESWALQWIGGDKLTPFSVAVVQSWQSLGYIATIFLAGLTLIPKEMYEAADIDGATKFQQLRNITVPLLGETFKLNIILAITLCFKIFETVLQLTNGGPNHLSDVLVTYMYSTTFNAGEYGYGMAIAVASLIATILLTGIILGMFTFGKRMVNSEGARKA</sequence>
<keyword evidence="3" id="KW-1003">Cell membrane</keyword>
<gene>
    <name evidence="9" type="ORF">M5X16_10280</name>
    <name evidence="10" type="ORF">PC41400_10710</name>
</gene>
<evidence type="ECO:0000256" key="1">
    <source>
        <dbReference type="ARBA" id="ARBA00004651"/>
    </source>
</evidence>
<dbReference type="EMBL" id="CP026520">
    <property type="protein sequence ID" value="QAV18108.1"/>
    <property type="molecule type" value="Genomic_DNA"/>
</dbReference>
<reference evidence="10 11" key="1">
    <citation type="submission" date="2018-01" db="EMBL/GenBank/DDBJ databases">
        <title>The whole genome sequencing and assembly of Paenibacillus chitinolyticus KCCM 41400 strain.</title>
        <authorList>
            <person name="Kim J.-Y."/>
            <person name="Park M.-K."/>
            <person name="Lee Y.-J."/>
            <person name="Yi H."/>
            <person name="Bahn Y.-S."/>
            <person name="Kim J.F."/>
            <person name="Lee D.-W."/>
        </authorList>
    </citation>
    <scope>NUCLEOTIDE SEQUENCE [LARGE SCALE GENOMIC DNA]</scope>
    <source>
        <strain evidence="10 11">KCCM 41400</strain>
    </source>
</reference>
<protein>
    <submittedName>
        <fullName evidence="10">Sugar ABC transporter permease</fullName>
    </submittedName>
</protein>
<dbReference type="Pfam" id="PF00528">
    <property type="entry name" value="BPD_transp_1"/>
    <property type="match status" value="1"/>
</dbReference>
<comment type="subcellular location">
    <subcellularLocation>
        <location evidence="1 7">Cell membrane</location>
        <topology evidence="1 7">Multi-pass membrane protein</topology>
    </subcellularLocation>
</comment>
<dbReference type="InterPro" id="IPR035906">
    <property type="entry name" value="MetI-like_sf"/>
</dbReference>
<evidence type="ECO:0000313" key="12">
    <source>
        <dbReference type="Proteomes" id="UP001527202"/>
    </source>
</evidence>
<evidence type="ECO:0000256" key="3">
    <source>
        <dbReference type="ARBA" id="ARBA00022475"/>
    </source>
</evidence>
<dbReference type="KEGG" id="pchi:PC41400_10710"/>
<dbReference type="PANTHER" id="PTHR30193">
    <property type="entry name" value="ABC TRANSPORTER PERMEASE PROTEIN"/>
    <property type="match status" value="1"/>
</dbReference>
<feature type="transmembrane region" description="Helical" evidence="7">
    <location>
        <begin position="164"/>
        <end position="183"/>
    </location>
</feature>
<organism evidence="10 11">
    <name type="scientific">Paenibacillus chitinolyticus</name>
    <dbReference type="NCBI Taxonomy" id="79263"/>
    <lineage>
        <taxon>Bacteria</taxon>
        <taxon>Bacillati</taxon>
        <taxon>Bacillota</taxon>
        <taxon>Bacilli</taxon>
        <taxon>Bacillales</taxon>
        <taxon>Paenibacillaceae</taxon>
        <taxon>Paenibacillus</taxon>
    </lineage>
</organism>
<dbReference type="EMBL" id="JAMDMJ010000011">
    <property type="protein sequence ID" value="MCY9596161.1"/>
    <property type="molecule type" value="Genomic_DNA"/>
</dbReference>
<feature type="domain" description="ABC transmembrane type-1" evidence="8">
    <location>
        <begin position="67"/>
        <end position="281"/>
    </location>
</feature>
<comment type="similarity">
    <text evidence="7">Belongs to the binding-protein-dependent transport system permease family.</text>
</comment>
<dbReference type="Proteomes" id="UP001527202">
    <property type="component" value="Unassembled WGS sequence"/>
</dbReference>
<evidence type="ECO:0000256" key="7">
    <source>
        <dbReference type="RuleBase" id="RU363032"/>
    </source>
</evidence>
<evidence type="ECO:0000313" key="9">
    <source>
        <dbReference type="EMBL" id="MCY9596161.1"/>
    </source>
</evidence>
<dbReference type="GeneID" id="95375277"/>
<dbReference type="CDD" id="cd06261">
    <property type="entry name" value="TM_PBP2"/>
    <property type="match status" value="1"/>
</dbReference>
<keyword evidence="4 7" id="KW-0812">Transmembrane</keyword>
<keyword evidence="12" id="KW-1185">Reference proteome</keyword>
<dbReference type="GO" id="GO:0005886">
    <property type="term" value="C:plasma membrane"/>
    <property type="evidence" value="ECO:0007669"/>
    <property type="project" value="UniProtKB-SubCell"/>
</dbReference>
<dbReference type="AlphaFoldDB" id="A0A410WUP4"/>
<proteinExistence type="inferred from homology"/>
<dbReference type="SUPFAM" id="SSF161098">
    <property type="entry name" value="MetI-like"/>
    <property type="match status" value="1"/>
</dbReference>
<evidence type="ECO:0000256" key="4">
    <source>
        <dbReference type="ARBA" id="ARBA00022692"/>
    </source>
</evidence>
<dbReference type="RefSeq" id="WP_042228758.1">
    <property type="nucleotide sequence ID" value="NZ_CP026520.1"/>
</dbReference>
<feature type="transmembrane region" description="Helical" evidence="7">
    <location>
        <begin position="12"/>
        <end position="37"/>
    </location>
</feature>
<dbReference type="GO" id="GO:0055085">
    <property type="term" value="P:transmembrane transport"/>
    <property type="evidence" value="ECO:0007669"/>
    <property type="project" value="InterPro"/>
</dbReference>
<keyword evidence="6 7" id="KW-0472">Membrane</keyword>
<name>A0A410WUP4_9BACL</name>
<feature type="transmembrane region" description="Helical" evidence="7">
    <location>
        <begin position="204"/>
        <end position="228"/>
    </location>
</feature>
<feature type="transmembrane region" description="Helical" evidence="7">
    <location>
        <begin position="104"/>
        <end position="124"/>
    </location>
</feature>
<evidence type="ECO:0000313" key="10">
    <source>
        <dbReference type="EMBL" id="QAV18108.1"/>
    </source>
</evidence>